<feature type="transmembrane region" description="Helical" evidence="1">
    <location>
        <begin position="258"/>
        <end position="277"/>
    </location>
</feature>
<dbReference type="RefSeq" id="WP_344660628.1">
    <property type="nucleotide sequence ID" value="NZ_BAAAQM010000042.1"/>
</dbReference>
<reference evidence="2 3" key="1">
    <citation type="journal article" date="2019" name="Int. J. Syst. Evol. Microbiol.">
        <title>The Global Catalogue of Microorganisms (GCM) 10K type strain sequencing project: providing services to taxonomists for standard genome sequencing and annotation.</title>
        <authorList>
            <consortium name="The Broad Institute Genomics Platform"/>
            <consortium name="The Broad Institute Genome Sequencing Center for Infectious Disease"/>
            <person name="Wu L."/>
            <person name="Ma J."/>
        </authorList>
    </citation>
    <scope>NUCLEOTIDE SEQUENCE [LARGE SCALE GENOMIC DNA]</scope>
    <source>
        <strain evidence="2 3">JCM 16013</strain>
    </source>
</reference>
<protein>
    <submittedName>
        <fullName evidence="2">Uncharacterized protein</fullName>
    </submittedName>
</protein>
<organism evidence="2 3">
    <name type="scientific">Catenulispora subtropica</name>
    <dbReference type="NCBI Taxonomy" id="450798"/>
    <lineage>
        <taxon>Bacteria</taxon>
        <taxon>Bacillati</taxon>
        <taxon>Actinomycetota</taxon>
        <taxon>Actinomycetes</taxon>
        <taxon>Catenulisporales</taxon>
        <taxon>Catenulisporaceae</taxon>
        <taxon>Catenulispora</taxon>
    </lineage>
</organism>
<keyword evidence="3" id="KW-1185">Reference proteome</keyword>
<feature type="transmembrane region" description="Helical" evidence="1">
    <location>
        <begin position="206"/>
        <end position="226"/>
    </location>
</feature>
<keyword evidence="1" id="KW-0472">Membrane</keyword>
<feature type="transmembrane region" description="Helical" evidence="1">
    <location>
        <begin position="140"/>
        <end position="161"/>
    </location>
</feature>
<gene>
    <name evidence="2" type="ORF">GCM10009838_61220</name>
</gene>
<evidence type="ECO:0000313" key="3">
    <source>
        <dbReference type="Proteomes" id="UP001499854"/>
    </source>
</evidence>
<feature type="transmembrane region" description="Helical" evidence="1">
    <location>
        <begin position="316"/>
        <end position="335"/>
    </location>
</feature>
<proteinExistence type="predicted"/>
<feature type="transmembrane region" description="Helical" evidence="1">
    <location>
        <begin position="284"/>
        <end position="304"/>
    </location>
</feature>
<dbReference type="EMBL" id="BAAAQM010000042">
    <property type="protein sequence ID" value="GAA1989907.1"/>
    <property type="molecule type" value="Genomic_DNA"/>
</dbReference>
<name>A0ABN2SNP0_9ACTN</name>
<keyword evidence="1" id="KW-1133">Transmembrane helix</keyword>
<feature type="transmembrane region" description="Helical" evidence="1">
    <location>
        <begin position="181"/>
        <end position="199"/>
    </location>
</feature>
<evidence type="ECO:0000313" key="2">
    <source>
        <dbReference type="EMBL" id="GAA1989907.1"/>
    </source>
</evidence>
<evidence type="ECO:0000256" key="1">
    <source>
        <dbReference type="SAM" id="Phobius"/>
    </source>
</evidence>
<dbReference type="Proteomes" id="UP001499854">
    <property type="component" value="Unassembled WGS sequence"/>
</dbReference>
<sequence>MSEILERRYRRLLRMLPKHYRQSRGEELLGALMEGAGEQRRWPEAREALSLAGLSARTRFRAAGADGGEHRASRFGETARAIAFLGAAVLALNGVNEAVMVKLYRHTLFTGWPEPHRRKDNTWELRYSVLTTLHRELPALWLLIFALVTVGWWSAARLLALGELVFAATDLDTKADMAREQLLLVAVTTLAVLLARGAAARRVRGGWLVPAGGVAAVALGVFALALRDPRTWVNSNPHRLGQRVFHVLWVGNWMVPDTRVALVLTSAVFLVVAVLGWRSPVWPLATTVVAFATFGSLVVGRFVMQWDYTDMREGGASGAAAVVGGLLAVTLLALIRERRTQRSVEPTPAG</sequence>
<keyword evidence="1" id="KW-0812">Transmembrane</keyword>
<accession>A0ABN2SNP0</accession>
<comment type="caution">
    <text evidence="2">The sequence shown here is derived from an EMBL/GenBank/DDBJ whole genome shotgun (WGS) entry which is preliminary data.</text>
</comment>